<sequence>MKITIDEIKKISSCAKLIFKEDELEKMTRDFEKILNNFDTNDSLNLEDINLDNFDRVNSEFRKDEIEVFKDKKKLFRNTKSMREENIEVPKLIE</sequence>
<evidence type="ECO:0000256" key="2">
    <source>
        <dbReference type="ARBA" id="ARBA00011123"/>
    </source>
</evidence>
<dbReference type="Gene3D" id="1.10.20.60">
    <property type="entry name" value="Glu-tRNAGln amidotransferase C subunit, N-terminal domain"/>
    <property type="match status" value="1"/>
</dbReference>
<comment type="similarity">
    <text evidence="1">Belongs to the GatC family.</text>
</comment>
<name>A0A343J9N5_9CLOT</name>
<evidence type="ECO:0000256" key="4">
    <source>
        <dbReference type="ARBA" id="ARBA00047380"/>
    </source>
</evidence>
<evidence type="ECO:0000313" key="6">
    <source>
        <dbReference type="EMBL" id="ASW42243.1"/>
    </source>
</evidence>
<dbReference type="EMBL" id="CP016786">
    <property type="protein sequence ID" value="ASW42243.1"/>
    <property type="molecule type" value="Genomic_DNA"/>
</dbReference>
<keyword evidence="6" id="KW-0808">Transferase</keyword>
<dbReference type="GO" id="GO:0006450">
    <property type="term" value="P:regulation of translational fidelity"/>
    <property type="evidence" value="ECO:0007669"/>
    <property type="project" value="InterPro"/>
</dbReference>
<organism evidence="6 7">
    <name type="scientific">Clostridium isatidis</name>
    <dbReference type="NCBI Taxonomy" id="182773"/>
    <lineage>
        <taxon>Bacteria</taxon>
        <taxon>Bacillati</taxon>
        <taxon>Bacillota</taxon>
        <taxon>Clostridia</taxon>
        <taxon>Eubacteriales</taxon>
        <taxon>Clostridiaceae</taxon>
        <taxon>Clostridium</taxon>
    </lineage>
</organism>
<dbReference type="InterPro" id="IPR003837">
    <property type="entry name" value="GatC"/>
</dbReference>
<dbReference type="SUPFAM" id="SSF141000">
    <property type="entry name" value="Glu-tRNAGln amidotransferase C subunit"/>
    <property type="match status" value="1"/>
</dbReference>
<dbReference type="GO" id="GO:0016740">
    <property type="term" value="F:transferase activity"/>
    <property type="evidence" value="ECO:0007669"/>
    <property type="project" value="UniProtKB-KW"/>
</dbReference>
<evidence type="ECO:0000313" key="7">
    <source>
        <dbReference type="Proteomes" id="UP000264883"/>
    </source>
</evidence>
<dbReference type="InterPro" id="IPR036113">
    <property type="entry name" value="Asp/Glu-ADT_sf_sub_c"/>
</dbReference>
<dbReference type="Pfam" id="PF02686">
    <property type="entry name" value="GatC"/>
    <property type="match status" value="1"/>
</dbReference>
<evidence type="ECO:0000256" key="3">
    <source>
        <dbReference type="ARBA" id="ARBA00024799"/>
    </source>
</evidence>
<keyword evidence="7" id="KW-1185">Reference proteome</keyword>
<comment type="catalytic activity">
    <reaction evidence="5">
        <text>L-glutamyl-tRNA(Gln) + L-glutamine + ATP + H2O = L-glutaminyl-tRNA(Gln) + L-glutamate + ADP + phosphate + H(+)</text>
        <dbReference type="Rhea" id="RHEA:17521"/>
        <dbReference type="Rhea" id="RHEA-COMP:9681"/>
        <dbReference type="Rhea" id="RHEA-COMP:9684"/>
        <dbReference type="ChEBI" id="CHEBI:15377"/>
        <dbReference type="ChEBI" id="CHEBI:15378"/>
        <dbReference type="ChEBI" id="CHEBI:29985"/>
        <dbReference type="ChEBI" id="CHEBI:30616"/>
        <dbReference type="ChEBI" id="CHEBI:43474"/>
        <dbReference type="ChEBI" id="CHEBI:58359"/>
        <dbReference type="ChEBI" id="CHEBI:78520"/>
        <dbReference type="ChEBI" id="CHEBI:78521"/>
        <dbReference type="ChEBI" id="CHEBI:456216"/>
    </reaction>
</comment>
<evidence type="ECO:0000256" key="1">
    <source>
        <dbReference type="ARBA" id="ARBA00010757"/>
    </source>
</evidence>
<gene>
    <name evidence="6" type="ORF">BEN51_01670</name>
</gene>
<comment type="subunit">
    <text evidence="2">Heterotrimer of A, B and C subunits.</text>
</comment>
<protein>
    <submittedName>
        <fullName evidence="6">Glutamyl-tRNA amidotransferase</fullName>
    </submittedName>
</protein>
<accession>A0A343J9N5</accession>
<proteinExistence type="inferred from homology"/>
<dbReference type="KEGG" id="cia:BEN51_01670"/>
<comment type="function">
    <text evidence="3">Allows the formation of correctly charged Asn-tRNA(Asn) or Gln-tRNA(Gln) through the transamidation of misacylated Asp-tRNA(Asn) or Glu-tRNA(Gln) in organisms which lack either or both of asparaginyl-tRNA or glutaminyl-tRNA synthetases. The reaction takes place in the presence of glutamine and ATP through an activated phospho-Asp-tRNA(Asn) or phospho-Glu-tRNA(Gln).</text>
</comment>
<evidence type="ECO:0000256" key="5">
    <source>
        <dbReference type="ARBA" id="ARBA00047913"/>
    </source>
</evidence>
<dbReference type="AlphaFoldDB" id="A0A343J9N5"/>
<dbReference type="RefSeq" id="WP_164704063.1">
    <property type="nucleotide sequence ID" value="NZ_CP016786.1"/>
</dbReference>
<reference evidence="6 7" key="1">
    <citation type="submission" date="2016-08" db="EMBL/GenBank/DDBJ databases">
        <title>Complete Genome Sequence Of The Indigo Reducing Clostridium isatidis DSM15098.</title>
        <authorList>
            <person name="Little G.T."/>
            <person name="Minton N.P."/>
        </authorList>
    </citation>
    <scope>NUCLEOTIDE SEQUENCE [LARGE SCALE GENOMIC DNA]</scope>
    <source>
        <strain evidence="6 7">DSM 15098</strain>
    </source>
</reference>
<dbReference type="Proteomes" id="UP000264883">
    <property type="component" value="Chromosome"/>
</dbReference>
<comment type="catalytic activity">
    <reaction evidence="4">
        <text>L-aspartyl-tRNA(Asn) + L-glutamine + ATP + H2O = L-asparaginyl-tRNA(Asn) + L-glutamate + ADP + phosphate + 2 H(+)</text>
        <dbReference type="Rhea" id="RHEA:14513"/>
        <dbReference type="Rhea" id="RHEA-COMP:9674"/>
        <dbReference type="Rhea" id="RHEA-COMP:9677"/>
        <dbReference type="ChEBI" id="CHEBI:15377"/>
        <dbReference type="ChEBI" id="CHEBI:15378"/>
        <dbReference type="ChEBI" id="CHEBI:29985"/>
        <dbReference type="ChEBI" id="CHEBI:30616"/>
        <dbReference type="ChEBI" id="CHEBI:43474"/>
        <dbReference type="ChEBI" id="CHEBI:58359"/>
        <dbReference type="ChEBI" id="CHEBI:78515"/>
        <dbReference type="ChEBI" id="CHEBI:78516"/>
        <dbReference type="ChEBI" id="CHEBI:456216"/>
    </reaction>
</comment>